<dbReference type="KEGG" id="suam:BOO69_03365"/>
<keyword evidence="3" id="KW-1185">Reference proteome</keyword>
<dbReference type="RefSeq" id="WP_071970310.1">
    <property type="nucleotide sequence ID" value="NZ_CP018076.1"/>
</dbReference>
<dbReference type="InterPro" id="IPR000835">
    <property type="entry name" value="HTH_MarR-typ"/>
</dbReference>
<dbReference type="EMBL" id="CP018076">
    <property type="protein sequence ID" value="APE42563.1"/>
    <property type="molecule type" value="Genomic_DNA"/>
</dbReference>
<dbReference type="Proteomes" id="UP000181897">
    <property type="component" value="Chromosome"/>
</dbReference>
<dbReference type="PROSITE" id="PS50995">
    <property type="entry name" value="HTH_MARR_2"/>
    <property type="match status" value="1"/>
</dbReference>
<dbReference type="InterPro" id="IPR039422">
    <property type="entry name" value="MarR/SlyA-like"/>
</dbReference>
<dbReference type="SMART" id="SM00347">
    <property type="entry name" value="HTH_MARR"/>
    <property type="match status" value="1"/>
</dbReference>
<dbReference type="STRING" id="1917485.BOO69_03365"/>
<dbReference type="OrthoDB" id="8906692at2"/>
<organism evidence="2 3">
    <name type="scientific">Sulfitobacter alexandrii</name>
    <dbReference type="NCBI Taxonomy" id="1917485"/>
    <lineage>
        <taxon>Bacteria</taxon>
        <taxon>Pseudomonadati</taxon>
        <taxon>Pseudomonadota</taxon>
        <taxon>Alphaproteobacteria</taxon>
        <taxon>Rhodobacterales</taxon>
        <taxon>Roseobacteraceae</taxon>
        <taxon>Sulfitobacter</taxon>
    </lineage>
</organism>
<dbReference type="Gene3D" id="1.10.10.10">
    <property type="entry name" value="Winged helix-like DNA-binding domain superfamily/Winged helix DNA-binding domain"/>
    <property type="match status" value="1"/>
</dbReference>
<proteinExistence type="predicted"/>
<dbReference type="SUPFAM" id="SSF46785">
    <property type="entry name" value="Winged helix' DNA-binding domain"/>
    <property type="match status" value="1"/>
</dbReference>
<feature type="domain" description="HTH marR-type" evidence="1">
    <location>
        <begin position="19"/>
        <end position="152"/>
    </location>
</feature>
<dbReference type="InterPro" id="IPR036390">
    <property type="entry name" value="WH_DNA-bd_sf"/>
</dbReference>
<dbReference type="PRINTS" id="PR00598">
    <property type="entry name" value="HTHMARR"/>
</dbReference>
<accession>A0A1J0WE31</accession>
<evidence type="ECO:0000313" key="2">
    <source>
        <dbReference type="EMBL" id="APE42563.1"/>
    </source>
</evidence>
<dbReference type="GO" id="GO:0003700">
    <property type="term" value="F:DNA-binding transcription factor activity"/>
    <property type="evidence" value="ECO:0007669"/>
    <property type="project" value="InterPro"/>
</dbReference>
<evidence type="ECO:0000313" key="3">
    <source>
        <dbReference type="Proteomes" id="UP000181897"/>
    </source>
</evidence>
<protein>
    <submittedName>
        <fullName evidence="2">MarR family transcriptional regulator</fullName>
    </submittedName>
</protein>
<name>A0A1J0WE31_9RHOB</name>
<dbReference type="PANTHER" id="PTHR33164">
    <property type="entry name" value="TRANSCRIPTIONAL REGULATOR, MARR FAMILY"/>
    <property type="match status" value="1"/>
</dbReference>
<reference evidence="2 3" key="1">
    <citation type="submission" date="2016-11" db="EMBL/GenBank/DDBJ databases">
        <title>Complete genome sequence of Sulfitobacter sp. AM1-D1, a toxic bacteria associated with marine dinoflagellate Alexandrium minutum in East China Sea.</title>
        <authorList>
            <person name="Yang Q."/>
            <person name="Zhang X."/>
            <person name="Tian X."/>
        </authorList>
    </citation>
    <scope>NUCLEOTIDE SEQUENCE [LARGE SCALE GENOMIC DNA]</scope>
    <source>
        <strain evidence="2 3">AM1-D1</strain>
    </source>
</reference>
<evidence type="ECO:0000259" key="1">
    <source>
        <dbReference type="PROSITE" id="PS50995"/>
    </source>
</evidence>
<sequence length="153" mass="17601">MPEKDGAGHRETGEDFDLRGFLPYLLNMAAEESSASFQQYYKGRYGMLRTEWRVLFHLGRYGAMTAKEICDRARMHKTKVSRAVAALQAKRFLTRSPREDDRRHETLALTSQGRLAYADLAAQGKQFDRALMADFSEEEARLLRQALVRIARL</sequence>
<dbReference type="InterPro" id="IPR036388">
    <property type="entry name" value="WH-like_DNA-bd_sf"/>
</dbReference>
<dbReference type="PANTHER" id="PTHR33164:SF57">
    <property type="entry name" value="MARR-FAMILY TRANSCRIPTIONAL REGULATOR"/>
    <property type="match status" value="1"/>
</dbReference>
<dbReference type="GO" id="GO:0006950">
    <property type="term" value="P:response to stress"/>
    <property type="evidence" value="ECO:0007669"/>
    <property type="project" value="TreeGrafter"/>
</dbReference>
<dbReference type="AlphaFoldDB" id="A0A1J0WE31"/>
<gene>
    <name evidence="2" type="ORF">BOO69_03365</name>
</gene>
<dbReference type="Pfam" id="PF12802">
    <property type="entry name" value="MarR_2"/>
    <property type="match status" value="1"/>
</dbReference>